<dbReference type="STRING" id="76114.ebA2457"/>
<reference evidence="2 3" key="1">
    <citation type="journal article" date="2005" name="Arch. Microbiol.">
        <title>The genome sequence of an anaerobic aromatic-degrading denitrifying bacterium, strain EbN1.</title>
        <authorList>
            <person name="Rabus R."/>
            <person name="Kube M."/>
            <person name="Heider J."/>
            <person name="Beck A."/>
            <person name="Heitmann K."/>
            <person name="Widdel F."/>
            <person name="Reinhardt R."/>
        </authorList>
    </citation>
    <scope>NUCLEOTIDE SEQUENCE [LARGE SCALE GENOMIC DNA]</scope>
    <source>
        <strain evidence="2 3">EbN1</strain>
    </source>
</reference>
<sequence length="160" mass="16682">MHRASSALPPRRPDADESLRHAGRFRRRCQRPAPRGTPQHTSPSATVCASRCPATGSRDEKAVPPQVAVAATPLIEMLPPMTRGLLTPGYAGEPSGDPSGRRYSVPVPAGGTTGSLCARMCAEGYRPQPRHGSGAIADAASGFGDGRDCHSPQVVSLFSG</sequence>
<proteinExistence type="predicted"/>
<keyword evidence="3" id="KW-1185">Reference proteome</keyword>
<dbReference type="HOGENOM" id="CLU_1648639_0_0_4"/>
<dbReference type="eggNOG" id="ENOG502ZWAT">
    <property type="taxonomic scope" value="Bacteria"/>
</dbReference>
<feature type="compositionally biased region" description="Basic residues" evidence="1">
    <location>
        <begin position="21"/>
        <end position="30"/>
    </location>
</feature>
<accession>Q5P5A6</accession>
<feature type="compositionally biased region" description="Basic and acidic residues" evidence="1">
    <location>
        <begin position="11"/>
        <end position="20"/>
    </location>
</feature>
<dbReference type="AlphaFoldDB" id="Q5P5A6"/>
<feature type="region of interest" description="Disordered" evidence="1">
    <location>
        <begin position="85"/>
        <end position="106"/>
    </location>
</feature>
<feature type="compositionally biased region" description="Polar residues" evidence="1">
    <location>
        <begin position="38"/>
        <end position="47"/>
    </location>
</feature>
<feature type="region of interest" description="Disordered" evidence="1">
    <location>
        <begin position="1"/>
        <end position="64"/>
    </location>
</feature>
<dbReference type="KEGG" id="eba:ebA2457"/>
<evidence type="ECO:0000313" key="3">
    <source>
        <dbReference type="Proteomes" id="UP000006552"/>
    </source>
</evidence>
<dbReference type="EMBL" id="CR555306">
    <property type="protein sequence ID" value="CAI07506.1"/>
    <property type="molecule type" value="Genomic_DNA"/>
</dbReference>
<gene>
    <name evidence="2" type="ORF">ebA2457</name>
</gene>
<evidence type="ECO:0000313" key="2">
    <source>
        <dbReference type="EMBL" id="CAI07506.1"/>
    </source>
</evidence>
<name>Q5P5A6_AROAE</name>
<dbReference type="Proteomes" id="UP000006552">
    <property type="component" value="Chromosome"/>
</dbReference>
<evidence type="ECO:0000256" key="1">
    <source>
        <dbReference type="SAM" id="MobiDB-lite"/>
    </source>
</evidence>
<protein>
    <submittedName>
        <fullName evidence="2">Uncharacterized protein</fullName>
    </submittedName>
</protein>
<organism evidence="2 3">
    <name type="scientific">Aromatoleum aromaticum (strain DSM 19018 / LMG 30748 / EbN1)</name>
    <name type="common">Azoarcus sp. (strain EbN1)</name>
    <dbReference type="NCBI Taxonomy" id="76114"/>
    <lineage>
        <taxon>Bacteria</taxon>
        <taxon>Pseudomonadati</taxon>
        <taxon>Pseudomonadota</taxon>
        <taxon>Betaproteobacteria</taxon>
        <taxon>Rhodocyclales</taxon>
        <taxon>Rhodocyclaceae</taxon>
        <taxon>Aromatoleum</taxon>
    </lineage>
</organism>